<evidence type="ECO:0000313" key="3">
    <source>
        <dbReference type="Proteomes" id="UP000271889"/>
    </source>
</evidence>
<feature type="compositionally biased region" description="Polar residues" evidence="1">
    <location>
        <begin position="140"/>
        <end position="159"/>
    </location>
</feature>
<protein>
    <submittedName>
        <fullName evidence="2">Uncharacterized protein</fullName>
    </submittedName>
</protein>
<dbReference type="GO" id="GO:0033565">
    <property type="term" value="C:ESCRT-0 complex"/>
    <property type="evidence" value="ECO:0007669"/>
    <property type="project" value="TreeGrafter"/>
</dbReference>
<dbReference type="OrthoDB" id="5874094at2759"/>
<feature type="region of interest" description="Disordered" evidence="1">
    <location>
        <begin position="123"/>
        <end position="159"/>
    </location>
</feature>
<dbReference type="InterPro" id="IPR050670">
    <property type="entry name" value="STAM"/>
</dbReference>
<dbReference type="PANTHER" id="PTHR45929:SF3">
    <property type="entry name" value="JAK PATHWAY SIGNAL TRANSDUCTION ADAPTOR MOLECULE"/>
    <property type="match status" value="1"/>
</dbReference>
<dbReference type="EMBL" id="UYRV01020373">
    <property type="protein sequence ID" value="VDK67463.1"/>
    <property type="molecule type" value="Genomic_DNA"/>
</dbReference>
<dbReference type="AlphaFoldDB" id="A0A3P6SDM2"/>
<evidence type="ECO:0000256" key="1">
    <source>
        <dbReference type="SAM" id="MobiDB-lite"/>
    </source>
</evidence>
<accession>A0A3P6SDM2</accession>
<reference evidence="2 3" key="1">
    <citation type="submission" date="2018-11" db="EMBL/GenBank/DDBJ databases">
        <authorList>
            <consortium name="Pathogen Informatics"/>
        </authorList>
    </citation>
    <scope>NUCLEOTIDE SEQUENCE [LARGE SCALE GENOMIC DNA]</scope>
</reference>
<name>A0A3P6SDM2_CYLGO</name>
<organism evidence="2 3">
    <name type="scientific">Cylicostephanus goldi</name>
    <name type="common">Nematode worm</name>
    <dbReference type="NCBI Taxonomy" id="71465"/>
    <lineage>
        <taxon>Eukaryota</taxon>
        <taxon>Metazoa</taxon>
        <taxon>Ecdysozoa</taxon>
        <taxon>Nematoda</taxon>
        <taxon>Chromadorea</taxon>
        <taxon>Rhabditida</taxon>
        <taxon>Rhabditina</taxon>
        <taxon>Rhabditomorpha</taxon>
        <taxon>Strongyloidea</taxon>
        <taxon>Strongylidae</taxon>
        <taxon>Cylicostephanus</taxon>
    </lineage>
</organism>
<evidence type="ECO:0000313" key="2">
    <source>
        <dbReference type="EMBL" id="VDK67463.1"/>
    </source>
</evidence>
<dbReference type="Gene3D" id="1.20.5.1940">
    <property type="match status" value="1"/>
</dbReference>
<gene>
    <name evidence="2" type="ORF">CGOC_LOCUS6319</name>
</gene>
<dbReference type="Proteomes" id="UP000271889">
    <property type="component" value="Unassembled WGS sequence"/>
</dbReference>
<sequence length="159" mass="17398">MHLFLHLNFYLEFPPAVTTIDESVLLRCIQMLEDCDPTGETPDPPELAKVEQAARAQGPLINARLAAIDSQVNALSQVDMAIRDVLALYDQAVQQAHFQAFELPSMYQPPVANPAAPVMAPAPANMPPNPAYQAPYGNVPPQNIPVSNVQVRQDQQAPY</sequence>
<feature type="non-terminal residue" evidence="2">
    <location>
        <position position="159"/>
    </location>
</feature>
<proteinExistence type="predicted"/>
<dbReference type="PANTHER" id="PTHR45929">
    <property type="entry name" value="JAK PATHWAY SIGNAL TRANSDUCTION ADAPTOR MOLECULE"/>
    <property type="match status" value="1"/>
</dbReference>
<keyword evidence="3" id="KW-1185">Reference proteome</keyword>
<dbReference type="GO" id="GO:0043328">
    <property type="term" value="P:protein transport to vacuole involved in ubiquitin-dependent protein catabolic process via the multivesicular body sorting pathway"/>
    <property type="evidence" value="ECO:0007669"/>
    <property type="project" value="TreeGrafter"/>
</dbReference>